<feature type="region of interest" description="Disordered" evidence="1">
    <location>
        <begin position="183"/>
        <end position="261"/>
    </location>
</feature>
<dbReference type="Proteomes" id="UP000784294">
    <property type="component" value="Unassembled WGS sequence"/>
</dbReference>
<evidence type="ECO:0000256" key="1">
    <source>
        <dbReference type="SAM" id="MobiDB-lite"/>
    </source>
</evidence>
<dbReference type="AlphaFoldDB" id="A0A3S5CQI5"/>
<organism evidence="2 3">
    <name type="scientific">Protopolystoma xenopodis</name>
    <dbReference type="NCBI Taxonomy" id="117903"/>
    <lineage>
        <taxon>Eukaryota</taxon>
        <taxon>Metazoa</taxon>
        <taxon>Spiralia</taxon>
        <taxon>Lophotrochozoa</taxon>
        <taxon>Platyhelminthes</taxon>
        <taxon>Monogenea</taxon>
        <taxon>Polyopisthocotylea</taxon>
        <taxon>Polystomatidea</taxon>
        <taxon>Polystomatidae</taxon>
        <taxon>Protopolystoma</taxon>
    </lineage>
</organism>
<evidence type="ECO:0000313" key="2">
    <source>
        <dbReference type="EMBL" id="VEL28127.1"/>
    </source>
</evidence>
<comment type="caution">
    <text evidence="2">The sequence shown here is derived from an EMBL/GenBank/DDBJ whole genome shotgun (WGS) entry which is preliminary data.</text>
</comment>
<name>A0A3S5CQI5_9PLAT</name>
<feature type="compositionally biased region" description="Pro residues" evidence="1">
    <location>
        <begin position="214"/>
        <end position="226"/>
    </location>
</feature>
<dbReference type="EMBL" id="CAAALY010092497">
    <property type="protein sequence ID" value="VEL28127.1"/>
    <property type="molecule type" value="Genomic_DNA"/>
</dbReference>
<sequence length="279" mass="31076">MKREISTFSLQQVQGDSTYHPKRTSSFHLALEARSHSSFANPTAGLGRNGVDADRRFDLTSTSRRSHNSISCRCEEDLGKMGAKSSLSACSTVHQTVFHATPGLYCMRGRAECVANQVKPESPEVAKTPRRNLSGSLTQAHFTLVASASMDLLGNLAPMLLDKAKDKALSMAKDPKNLKAVKDAISAPKSPPSNREDVPAKSNTSKPTKKPVKPADPSPKPSPIEPTPVQIIYASLPSRGRRRGRRGRHRSRYARVRRRAKRHRRLRKYYERQMMMMML</sequence>
<reference evidence="2" key="1">
    <citation type="submission" date="2018-11" db="EMBL/GenBank/DDBJ databases">
        <authorList>
            <consortium name="Pathogen Informatics"/>
        </authorList>
    </citation>
    <scope>NUCLEOTIDE SEQUENCE</scope>
</reference>
<feature type="compositionally biased region" description="Basic residues" evidence="1">
    <location>
        <begin position="239"/>
        <end position="261"/>
    </location>
</feature>
<protein>
    <submittedName>
        <fullName evidence="2">Uncharacterized protein</fullName>
    </submittedName>
</protein>
<gene>
    <name evidence="2" type="ORF">PXEA_LOCUS21567</name>
</gene>
<keyword evidence="3" id="KW-1185">Reference proteome</keyword>
<proteinExistence type="predicted"/>
<accession>A0A3S5CQI5</accession>
<evidence type="ECO:0000313" key="3">
    <source>
        <dbReference type="Proteomes" id="UP000784294"/>
    </source>
</evidence>